<organism evidence="2 3">
    <name type="scientific">Forsythia ovata</name>
    <dbReference type="NCBI Taxonomy" id="205694"/>
    <lineage>
        <taxon>Eukaryota</taxon>
        <taxon>Viridiplantae</taxon>
        <taxon>Streptophyta</taxon>
        <taxon>Embryophyta</taxon>
        <taxon>Tracheophyta</taxon>
        <taxon>Spermatophyta</taxon>
        <taxon>Magnoliopsida</taxon>
        <taxon>eudicotyledons</taxon>
        <taxon>Gunneridae</taxon>
        <taxon>Pentapetalae</taxon>
        <taxon>asterids</taxon>
        <taxon>lamiids</taxon>
        <taxon>Lamiales</taxon>
        <taxon>Oleaceae</taxon>
        <taxon>Forsythieae</taxon>
        <taxon>Forsythia</taxon>
    </lineage>
</organism>
<feature type="compositionally biased region" description="Basic and acidic residues" evidence="1">
    <location>
        <begin position="84"/>
        <end position="99"/>
    </location>
</feature>
<evidence type="ECO:0000313" key="2">
    <source>
        <dbReference type="EMBL" id="KAL2509578.1"/>
    </source>
</evidence>
<dbReference type="AlphaFoldDB" id="A0ABD1TA20"/>
<feature type="region of interest" description="Disordered" evidence="1">
    <location>
        <begin position="75"/>
        <end position="112"/>
    </location>
</feature>
<sequence length="112" mass="12528">MFIDDIIRNLVNSCSIPMVKSTGATRVKLYKRNPSCRSVVGSPTRSLTTSANELKLVVKHECWTFDTWTWGVGKKNSVALPPNPHERPYPYSSDKEKVQKAKPPSQPVSEAL</sequence>
<gene>
    <name evidence="2" type="ORF">Fot_33225</name>
</gene>
<protein>
    <submittedName>
        <fullName evidence="2">Uncharacterized protein</fullName>
    </submittedName>
</protein>
<accession>A0ABD1TA20</accession>
<dbReference type="EMBL" id="JBFOLJ010000009">
    <property type="protein sequence ID" value="KAL2509578.1"/>
    <property type="molecule type" value="Genomic_DNA"/>
</dbReference>
<keyword evidence="3" id="KW-1185">Reference proteome</keyword>
<comment type="caution">
    <text evidence="2">The sequence shown here is derived from an EMBL/GenBank/DDBJ whole genome shotgun (WGS) entry which is preliminary data.</text>
</comment>
<proteinExistence type="predicted"/>
<name>A0ABD1TA20_9LAMI</name>
<dbReference type="Proteomes" id="UP001604277">
    <property type="component" value="Unassembled WGS sequence"/>
</dbReference>
<evidence type="ECO:0000313" key="3">
    <source>
        <dbReference type="Proteomes" id="UP001604277"/>
    </source>
</evidence>
<reference evidence="3" key="1">
    <citation type="submission" date="2024-07" db="EMBL/GenBank/DDBJ databases">
        <title>Two chromosome-level genome assemblies of Korean endemic species Abeliophyllum distichum and Forsythia ovata (Oleaceae).</title>
        <authorList>
            <person name="Jang H."/>
        </authorList>
    </citation>
    <scope>NUCLEOTIDE SEQUENCE [LARGE SCALE GENOMIC DNA]</scope>
</reference>
<evidence type="ECO:0000256" key="1">
    <source>
        <dbReference type="SAM" id="MobiDB-lite"/>
    </source>
</evidence>